<accession>A0A132NZB0</accession>
<dbReference type="AlphaFoldDB" id="A0A132NZB0"/>
<proteinExistence type="predicted"/>
<reference evidence="1 2" key="1">
    <citation type="journal article" date="2015" name="Mol. Biochem. Parasitol.">
        <title>Identification of polymorphic genes for use in assemblage B genotyping assays through comparative genomics of multiple assemblage B Giardia duodenalis isolates.</title>
        <authorList>
            <person name="Wielinga C."/>
            <person name="Thompson R.C."/>
            <person name="Monis P."/>
            <person name="Ryan U."/>
        </authorList>
    </citation>
    <scope>NUCLEOTIDE SEQUENCE [LARGE SCALE GENOMIC DNA]</scope>
    <source>
        <strain evidence="1 2">BAH15c1</strain>
    </source>
</reference>
<evidence type="ECO:0000313" key="1">
    <source>
        <dbReference type="EMBL" id="KWX15419.1"/>
    </source>
</evidence>
<comment type="caution">
    <text evidence="1">The sequence shown here is derived from an EMBL/GenBank/DDBJ whole genome shotgun (WGS) entry which is preliminary data.</text>
</comment>
<protein>
    <submittedName>
        <fullName evidence="1">Uncharacterized protein</fullName>
    </submittedName>
</protein>
<organism evidence="1 2">
    <name type="scientific">Giardia duodenalis assemblage B</name>
    <dbReference type="NCBI Taxonomy" id="1394984"/>
    <lineage>
        <taxon>Eukaryota</taxon>
        <taxon>Metamonada</taxon>
        <taxon>Diplomonadida</taxon>
        <taxon>Hexamitidae</taxon>
        <taxon>Giardiinae</taxon>
        <taxon>Giardia</taxon>
    </lineage>
</organism>
<dbReference type="OrthoDB" id="10249579at2759"/>
<sequence length="358" mass="40083">MYARCTDGAVPYYVFQGAGVTFVINPVFREPPANGRLIYSDIEPVVILTDPEAAFAYLKTHTILSTCIKTLYSLRVLITLPLVHYILSFWDCYNLKRLFMTVPFEAVATDVSIPIGGVSVRFMGPLEVRFTVGEAMSKCAVSCALGIKLTPRQTYYIGRISELYAFVFYLIVSLNEHDKKSKDIDQFMGIALDSRLWAPFIFLSRLLDFSPTFDVQKAKHNPDNSTVKGTGDSFRLQSLISSGRIIQSNSRAPVSKDRMSVYFKEPKAPADASLQASPIPISITTSWSGAREVPIESLEWKNVSVVPIIYPTFNDLLLNRPDAVFGPYKHLTIDLPPVEIDSAATHQREESTSERFEL</sequence>
<name>A0A132NZB0_GIAIN</name>
<dbReference type="VEuPathDB" id="GiardiaDB:QR46_0513"/>
<dbReference type="EMBL" id="JXTI01000008">
    <property type="protein sequence ID" value="KWX15419.1"/>
    <property type="molecule type" value="Genomic_DNA"/>
</dbReference>
<evidence type="ECO:0000313" key="2">
    <source>
        <dbReference type="Proteomes" id="UP000070089"/>
    </source>
</evidence>
<gene>
    <name evidence="1" type="ORF">QR46_0513</name>
</gene>
<dbReference type="Proteomes" id="UP000070089">
    <property type="component" value="Unassembled WGS sequence"/>
</dbReference>